<feature type="transmembrane region" description="Helical" evidence="9">
    <location>
        <begin position="359"/>
        <end position="383"/>
    </location>
</feature>
<evidence type="ECO:0000256" key="7">
    <source>
        <dbReference type="ARBA" id="ARBA00023136"/>
    </source>
</evidence>
<keyword evidence="2 8" id="KW-0813">Transport</keyword>
<proteinExistence type="predicted"/>
<keyword evidence="6 9" id="KW-1133">Transmembrane helix</keyword>
<evidence type="ECO:0000256" key="8">
    <source>
        <dbReference type="RuleBase" id="RU369079"/>
    </source>
</evidence>
<feature type="transmembrane region" description="Helical" evidence="9">
    <location>
        <begin position="461"/>
        <end position="482"/>
    </location>
</feature>
<comment type="caution">
    <text evidence="12">The sequence shown here is derived from an EMBL/GenBank/DDBJ whole genome shotgun (WGS) entry which is preliminary data.</text>
</comment>
<feature type="domain" description="Tripartite ATP-independent periplasmic transporters DctQ component" evidence="10">
    <location>
        <begin position="41"/>
        <end position="157"/>
    </location>
</feature>
<organism evidence="12 13">
    <name type="scientific">Aureimonas endophytica</name>
    <dbReference type="NCBI Taxonomy" id="2027858"/>
    <lineage>
        <taxon>Bacteria</taxon>
        <taxon>Pseudomonadati</taxon>
        <taxon>Pseudomonadota</taxon>
        <taxon>Alphaproteobacteria</taxon>
        <taxon>Hyphomicrobiales</taxon>
        <taxon>Aurantimonadaceae</taxon>
        <taxon>Aureimonas</taxon>
    </lineage>
</organism>
<dbReference type="Pfam" id="PF04290">
    <property type="entry name" value="DctQ"/>
    <property type="match status" value="1"/>
</dbReference>
<feature type="transmembrane region" description="Helical" evidence="9">
    <location>
        <begin position="502"/>
        <end position="535"/>
    </location>
</feature>
<keyword evidence="3" id="KW-1003">Cell membrane</keyword>
<gene>
    <name evidence="12" type="ORF">GCM10011390_38100</name>
</gene>
<evidence type="ECO:0000259" key="10">
    <source>
        <dbReference type="Pfam" id="PF04290"/>
    </source>
</evidence>
<evidence type="ECO:0000256" key="5">
    <source>
        <dbReference type="ARBA" id="ARBA00022692"/>
    </source>
</evidence>
<comment type="function">
    <text evidence="8">Part of the tripartite ATP-independent periplasmic (TRAP) transport system.</text>
</comment>
<keyword evidence="4 8" id="KW-0997">Cell inner membrane</keyword>
<name>A0A916ZVY7_9HYPH</name>
<feature type="domain" description="TRAP C4-dicarboxylate transport system permease DctM subunit" evidence="11">
    <location>
        <begin position="203"/>
        <end position="599"/>
    </location>
</feature>
<evidence type="ECO:0000256" key="6">
    <source>
        <dbReference type="ARBA" id="ARBA00022989"/>
    </source>
</evidence>
<feature type="transmembrane region" description="Helical" evidence="9">
    <location>
        <begin position="100"/>
        <end position="127"/>
    </location>
</feature>
<evidence type="ECO:0000256" key="4">
    <source>
        <dbReference type="ARBA" id="ARBA00022519"/>
    </source>
</evidence>
<protein>
    <submittedName>
        <fullName evidence="12">ABC transporter permease</fullName>
    </submittedName>
</protein>
<dbReference type="EMBL" id="BMIQ01000006">
    <property type="protein sequence ID" value="GGE15377.1"/>
    <property type="molecule type" value="Genomic_DNA"/>
</dbReference>
<feature type="transmembrane region" description="Helical" evidence="9">
    <location>
        <begin position="170"/>
        <end position="190"/>
    </location>
</feature>
<sequence length="607" mass="60269">MAEERFDRATAPSTRLRSARRIRHVLGAACGAVIALLLVEVLVSVAMRYLFGSALFGADEAALWLFQLLVALGCPLAVEGALAMRFDFVTERLPPAGRRLAALVADAFVLAAAATLLGGGALAARAIGGLSPALGLPEWLRPALMAAGGATTLLLLVLERSAAGRLPRLLASALMVAGMAGLAFGLGPSAGLAPSLAAGLLALLGLLAGAPLPHLLLASAAFADGFGGALPPPALVATTLSGVAKFLLLAVPFFLLVGSLLSDSGAAGALVRFAAALVGHRRGGLAQTTLLTSVLFSGASGSSIANAAFGARTFAPQLAARGYAPAEAAAIVAATSTLDNVIPPSIAFLLLAAATDLPIGRLLALGFVAGGVMAAMLAVAIALRAREGDRQPRADAGERRAAFLGALPAFGLGAIVVAGIRFGIVTVTEAAALAAGYTLLLALGGRIGWRALGEAFTEAGTGAAAIGLLIGASAPFAFLLAVDDAAGAAGALASSFGDGAWQVLLAANLVLLVAGLVLDIGVAILLLGPILVPVVAAAGIDPVHFGVLLVVNLMTHGLMPPIGILIYVVAAVTKLPPAALFRAVLPYLGALLVALLILSVGALLVAA</sequence>
<accession>A0A916ZVY7</accession>
<comment type="subcellular location">
    <subcellularLocation>
        <location evidence="1 8">Cell inner membrane</location>
        <topology evidence="1 8">Multi-pass membrane protein</topology>
    </subcellularLocation>
</comment>
<feature type="transmembrane region" description="Helical" evidence="9">
    <location>
        <begin position="63"/>
        <end position="88"/>
    </location>
</feature>
<evidence type="ECO:0000313" key="13">
    <source>
        <dbReference type="Proteomes" id="UP000644699"/>
    </source>
</evidence>
<feature type="transmembrane region" description="Helical" evidence="9">
    <location>
        <begin position="430"/>
        <end position="449"/>
    </location>
</feature>
<evidence type="ECO:0000256" key="2">
    <source>
        <dbReference type="ARBA" id="ARBA00022448"/>
    </source>
</evidence>
<feature type="transmembrane region" description="Helical" evidence="9">
    <location>
        <begin position="547"/>
        <end position="572"/>
    </location>
</feature>
<evidence type="ECO:0000313" key="12">
    <source>
        <dbReference type="EMBL" id="GGE15377.1"/>
    </source>
</evidence>
<reference evidence="12" key="2">
    <citation type="submission" date="2020-09" db="EMBL/GenBank/DDBJ databases">
        <authorList>
            <person name="Sun Q."/>
            <person name="Zhou Y."/>
        </authorList>
    </citation>
    <scope>NUCLEOTIDE SEQUENCE</scope>
    <source>
        <strain evidence="12">CGMCC 1.15367</strain>
    </source>
</reference>
<evidence type="ECO:0000256" key="1">
    <source>
        <dbReference type="ARBA" id="ARBA00004429"/>
    </source>
</evidence>
<feature type="transmembrane region" description="Helical" evidence="9">
    <location>
        <begin position="139"/>
        <end position="158"/>
    </location>
</feature>
<dbReference type="Proteomes" id="UP000644699">
    <property type="component" value="Unassembled WGS sequence"/>
</dbReference>
<dbReference type="InterPro" id="IPR010656">
    <property type="entry name" value="DctM"/>
</dbReference>
<dbReference type="PANTHER" id="PTHR33362">
    <property type="entry name" value="SIALIC ACID TRAP TRANSPORTER PERMEASE PROTEIN SIAT-RELATED"/>
    <property type="match status" value="1"/>
</dbReference>
<evidence type="ECO:0000256" key="3">
    <source>
        <dbReference type="ARBA" id="ARBA00022475"/>
    </source>
</evidence>
<dbReference type="GO" id="GO:0022857">
    <property type="term" value="F:transmembrane transporter activity"/>
    <property type="evidence" value="ECO:0007669"/>
    <property type="project" value="UniProtKB-UniRule"/>
</dbReference>
<keyword evidence="5 9" id="KW-0812">Transmembrane</keyword>
<dbReference type="GO" id="GO:0005886">
    <property type="term" value="C:plasma membrane"/>
    <property type="evidence" value="ECO:0007669"/>
    <property type="project" value="UniProtKB-SubCell"/>
</dbReference>
<dbReference type="InterPro" id="IPR004681">
    <property type="entry name" value="TRAP_DctM"/>
</dbReference>
<dbReference type="Pfam" id="PF06808">
    <property type="entry name" value="DctM"/>
    <property type="match status" value="1"/>
</dbReference>
<evidence type="ECO:0000256" key="9">
    <source>
        <dbReference type="SAM" id="Phobius"/>
    </source>
</evidence>
<feature type="transmembrane region" description="Helical" evidence="9">
    <location>
        <begin position="584"/>
        <end position="606"/>
    </location>
</feature>
<dbReference type="AlphaFoldDB" id="A0A916ZVY7"/>
<evidence type="ECO:0000259" key="11">
    <source>
        <dbReference type="Pfam" id="PF06808"/>
    </source>
</evidence>
<dbReference type="InterPro" id="IPR055348">
    <property type="entry name" value="DctQ"/>
</dbReference>
<keyword evidence="7 9" id="KW-0472">Membrane</keyword>
<feature type="transmembrane region" description="Helical" evidence="9">
    <location>
        <begin position="403"/>
        <end position="424"/>
    </location>
</feature>
<dbReference type="PANTHER" id="PTHR33362:SF2">
    <property type="entry name" value="TRAP TRANSPORTER LARGE PERMEASE PROTEIN"/>
    <property type="match status" value="1"/>
</dbReference>
<keyword evidence="13" id="KW-1185">Reference proteome</keyword>
<feature type="transmembrane region" description="Helical" evidence="9">
    <location>
        <begin position="25"/>
        <end position="51"/>
    </location>
</feature>
<feature type="transmembrane region" description="Helical" evidence="9">
    <location>
        <begin position="196"/>
        <end position="222"/>
    </location>
</feature>
<reference evidence="12" key="1">
    <citation type="journal article" date="2014" name="Int. J. Syst. Evol. Microbiol.">
        <title>Complete genome sequence of Corynebacterium casei LMG S-19264T (=DSM 44701T), isolated from a smear-ripened cheese.</title>
        <authorList>
            <consortium name="US DOE Joint Genome Institute (JGI-PGF)"/>
            <person name="Walter F."/>
            <person name="Albersmeier A."/>
            <person name="Kalinowski J."/>
            <person name="Ruckert C."/>
        </authorList>
    </citation>
    <scope>NUCLEOTIDE SEQUENCE</scope>
    <source>
        <strain evidence="12">CGMCC 1.15367</strain>
    </source>
</reference>